<dbReference type="GO" id="GO:0005634">
    <property type="term" value="C:nucleus"/>
    <property type="evidence" value="ECO:0007669"/>
    <property type="project" value="TreeGrafter"/>
</dbReference>
<evidence type="ECO:0000313" key="5">
    <source>
        <dbReference type="Proteomes" id="UP000242188"/>
    </source>
</evidence>
<evidence type="ECO:0000256" key="2">
    <source>
        <dbReference type="SAM" id="MobiDB-lite"/>
    </source>
</evidence>
<feature type="region of interest" description="Disordered" evidence="2">
    <location>
        <begin position="246"/>
        <end position="265"/>
    </location>
</feature>
<dbReference type="Gene3D" id="3.40.50.10190">
    <property type="entry name" value="BRCT domain"/>
    <property type="match status" value="2"/>
</dbReference>
<dbReference type="InterPro" id="IPR016024">
    <property type="entry name" value="ARM-type_fold"/>
</dbReference>
<sequence length="1108" mass="124619">MSTSLRTRQKGKRVFQLSGFADAERKEIGKLITALGGIDFDSESFRSNCTHIVCKKITRSEKFLGGCATAKWILHPNYIRESSKVGQWLDEKYYDWSQIGTSDTDNIPTDVKEASRRWRYHFEVFGTTAFAGWKTAVVVSGARKNSVYKRLLHSGGAEVYNLKLPITQPEKVTNTLTYVFANDKCAMHIAHLIEYGVLCLRPDYIGDYLIKDPPPDPLDYLVKVPEDSLFQDVSMNDSIRSIQTSDLDFSQAAPPSGRNSPEKRFLSLPSSASCSPVPVNVLLPLPTLFSNSQVKLVSDRVTRSSRKEVLSSVSEDVFIPNQPVQASNHNKRKFSEIVGVEDALQELKKLKVSMRRFLWKPVICVLSNSEEIDQQQFKCVPMEFTDSMTNIIHSCLEEESSSSDFLSHALDLITSMIASRKYPKTDTIQFMMVKLLQNAASENLAIKSYTALMRLLQVHPPTIPLFTKLYMKTLAFATKETEDSNQPWNFIQSVIQKIVETPEDDPKSPEFKYNVMLLKFLVALLEQNFKFCLQRYAENEICPKRLSTCMISQVLWPGTSQFSVNNKCRELLSFLSSCLSSELDLIQKTQVLPLLLSLISMAAECCRLTEKIASHVVRSLLTSKEERTIVFIHELSRNIDVSHTDEQLLGLILRSLQPAWLCLGVCLLLLNNMDDYLVLEGVPRDSMERISLHTIVNKYFFMLPKLQLVKGNSSIRANTPVSTLTKMTDLKENETNGFHVRENKVMKNASRANKRNTKGETSLHRACIKNDVINLRKLLKIPGVDINAKDNAGWTPLHEACNHGHIQCVKELLNFVPSKTVDTFFNTGENVCRKADLLLSNNDGVTPLHDAVINDRLDVCRLLLQHGGWALMRCRTINNATPQDLAVTKNMRNLLLSFEKEEHISSSQGSDCSPESHVPSDYLYDQVLRQEGAQQCSNADDCVKYICLVTTTIRSYLEASNIWTLVSLTRGVAPAAGRISSFVGDLSSQAGGVVPVLNGIRNTNSVMTHPQGSDDVVSQAYSQEQGTQGLMNLDTHVVDTVKSDLKVAKNLKRYVQHFENHVMKISRPVDHHSLKSQIMCLWCLAEMNSRPVVAETSSNCDFKSRITS</sequence>
<dbReference type="InterPro" id="IPR036420">
    <property type="entry name" value="BRCT_dom_sf"/>
</dbReference>
<proteinExistence type="predicted"/>
<dbReference type="Pfam" id="PF00533">
    <property type="entry name" value="BRCT"/>
    <property type="match status" value="1"/>
</dbReference>
<dbReference type="PROSITE" id="PS50088">
    <property type="entry name" value="ANK_REPEAT"/>
    <property type="match status" value="3"/>
</dbReference>
<dbReference type="PANTHER" id="PTHR46677:SF1">
    <property type="entry name" value="SMC5-SMC6 COMPLEX LOCALIZATION FACTOR PROTEIN 1"/>
    <property type="match status" value="1"/>
</dbReference>
<dbReference type="InterPro" id="IPR049936">
    <property type="entry name" value="TopBP1_BRCT_8"/>
</dbReference>
<dbReference type="GO" id="GO:0035861">
    <property type="term" value="C:site of double-strand break"/>
    <property type="evidence" value="ECO:0007669"/>
    <property type="project" value="TreeGrafter"/>
</dbReference>
<name>A0A210R5G1_MIZYE</name>
<dbReference type="PROSITE" id="PS50297">
    <property type="entry name" value="ANK_REP_REGION"/>
    <property type="match status" value="2"/>
</dbReference>
<organism evidence="4 5">
    <name type="scientific">Mizuhopecten yessoensis</name>
    <name type="common">Japanese scallop</name>
    <name type="synonym">Patinopecten yessoensis</name>
    <dbReference type="NCBI Taxonomy" id="6573"/>
    <lineage>
        <taxon>Eukaryota</taxon>
        <taxon>Metazoa</taxon>
        <taxon>Spiralia</taxon>
        <taxon>Lophotrochozoa</taxon>
        <taxon>Mollusca</taxon>
        <taxon>Bivalvia</taxon>
        <taxon>Autobranchia</taxon>
        <taxon>Pteriomorphia</taxon>
        <taxon>Pectinida</taxon>
        <taxon>Pectinoidea</taxon>
        <taxon>Pectinidae</taxon>
        <taxon>Mizuhopecten</taxon>
    </lineage>
</organism>
<dbReference type="Gene3D" id="1.25.40.20">
    <property type="entry name" value="Ankyrin repeat-containing domain"/>
    <property type="match status" value="1"/>
</dbReference>
<dbReference type="InterPro" id="IPR036770">
    <property type="entry name" value="Ankyrin_rpt-contain_sf"/>
</dbReference>
<dbReference type="FunFam" id="3.40.50.10190:FF:000018">
    <property type="entry name" value="DNA topoisomerase 2-binding protein 1"/>
    <property type="match status" value="1"/>
</dbReference>
<keyword evidence="1" id="KW-0040">ANK repeat</keyword>
<dbReference type="SUPFAM" id="SSF48403">
    <property type="entry name" value="Ankyrin repeat"/>
    <property type="match status" value="1"/>
</dbReference>
<dbReference type="OrthoDB" id="273147at2759"/>
<feature type="repeat" description="ANK" evidence="1">
    <location>
        <begin position="792"/>
        <end position="814"/>
    </location>
</feature>
<evidence type="ECO:0000259" key="3">
    <source>
        <dbReference type="SMART" id="SM00292"/>
    </source>
</evidence>
<feature type="repeat" description="ANK" evidence="1">
    <location>
        <begin position="843"/>
        <end position="867"/>
    </location>
</feature>
<dbReference type="InterPro" id="IPR001357">
    <property type="entry name" value="BRCT_dom"/>
</dbReference>
<dbReference type="Proteomes" id="UP000242188">
    <property type="component" value="Unassembled WGS sequence"/>
</dbReference>
<keyword evidence="5" id="KW-1185">Reference proteome</keyword>
<dbReference type="InterPro" id="IPR042479">
    <property type="entry name" value="Slf1"/>
</dbReference>
<reference evidence="4 5" key="1">
    <citation type="journal article" date="2017" name="Nat. Ecol. Evol.">
        <title>Scallop genome provides insights into evolution of bilaterian karyotype and development.</title>
        <authorList>
            <person name="Wang S."/>
            <person name="Zhang J."/>
            <person name="Jiao W."/>
            <person name="Li J."/>
            <person name="Xun X."/>
            <person name="Sun Y."/>
            <person name="Guo X."/>
            <person name="Huan P."/>
            <person name="Dong B."/>
            <person name="Zhang L."/>
            <person name="Hu X."/>
            <person name="Sun X."/>
            <person name="Wang J."/>
            <person name="Zhao C."/>
            <person name="Wang Y."/>
            <person name="Wang D."/>
            <person name="Huang X."/>
            <person name="Wang R."/>
            <person name="Lv J."/>
            <person name="Li Y."/>
            <person name="Zhang Z."/>
            <person name="Liu B."/>
            <person name="Lu W."/>
            <person name="Hui Y."/>
            <person name="Liang J."/>
            <person name="Zhou Z."/>
            <person name="Hou R."/>
            <person name="Li X."/>
            <person name="Liu Y."/>
            <person name="Li H."/>
            <person name="Ning X."/>
            <person name="Lin Y."/>
            <person name="Zhao L."/>
            <person name="Xing Q."/>
            <person name="Dou J."/>
            <person name="Li Y."/>
            <person name="Mao J."/>
            <person name="Guo H."/>
            <person name="Dou H."/>
            <person name="Li T."/>
            <person name="Mu C."/>
            <person name="Jiang W."/>
            <person name="Fu Q."/>
            <person name="Fu X."/>
            <person name="Miao Y."/>
            <person name="Liu J."/>
            <person name="Yu Q."/>
            <person name="Li R."/>
            <person name="Liao H."/>
            <person name="Li X."/>
            <person name="Kong Y."/>
            <person name="Jiang Z."/>
            <person name="Chourrout D."/>
            <person name="Li R."/>
            <person name="Bao Z."/>
        </authorList>
    </citation>
    <scope>NUCLEOTIDE SEQUENCE [LARGE SCALE GENOMIC DNA]</scope>
    <source>
        <strain evidence="4 5">PY_sf001</strain>
    </source>
</reference>
<dbReference type="SMART" id="SM00248">
    <property type="entry name" value="ANK"/>
    <property type="match status" value="3"/>
</dbReference>
<dbReference type="CDD" id="cd17738">
    <property type="entry name" value="BRCT_TopBP1_rpt7"/>
    <property type="match status" value="1"/>
</dbReference>
<dbReference type="GO" id="GO:0006974">
    <property type="term" value="P:DNA damage response"/>
    <property type="evidence" value="ECO:0007669"/>
    <property type="project" value="TreeGrafter"/>
</dbReference>
<feature type="repeat" description="ANK" evidence="1">
    <location>
        <begin position="758"/>
        <end position="791"/>
    </location>
</feature>
<comment type="caution">
    <text evidence="4">The sequence shown here is derived from an EMBL/GenBank/DDBJ whole genome shotgun (WGS) entry which is preliminary data.</text>
</comment>
<dbReference type="SUPFAM" id="SSF48371">
    <property type="entry name" value="ARM repeat"/>
    <property type="match status" value="1"/>
</dbReference>
<evidence type="ECO:0000256" key="1">
    <source>
        <dbReference type="PROSITE-ProRule" id="PRU00023"/>
    </source>
</evidence>
<evidence type="ECO:0000313" key="4">
    <source>
        <dbReference type="EMBL" id="OWF56317.1"/>
    </source>
</evidence>
<dbReference type="PANTHER" id="PTHR46677">
    <property type="entry name" value="SMC5-SMC6 COMPLEX LOCALIZATION FACTOR PROTEIN 1"/>
    <property type="match status" value="1"/>
</dbReference>
<gene>
    <name evidence="4" type="ORF">KP79_PYT08273</name>
</gene>
<dbReference type="InterPro" id="IPR002110">
    <property type="entry name" value="Ankyrin_rpt"/>
</dbReference>
<dbReference type="SUPFAM" id="SSF52113">
    <property type="entry name" value="BRCT domain"/>
    <property type="match status" value="1"/>
</dbReference>
<protein>
    <submittedName>
        <fullName evidence="4">Ankyrin repeat domain-containing protein 32</fullName>
    </submittedName>
</protein>
<dbReference type="Pfam" id="PF12796">
    <property type="entry name" value="Ank_2"/>
    <property type="match status" value="1"/>
</dbReference>
<dbReference type="AlphaFoldDB" id="A0A210R5G1"/>
<feature type="domain" description="BRCT" evidence="3">
    <location>
        <begin position="8"/>
        <end position="86"/>
    </location>
</feature>
<dbReference type="GO" id="GO:2000781">
    <property type="term" value="P:positive regulation of double-strand break repair"/>
    <property type="evidence" value="ECO:0007669"/>
    <property type="project" value="InterPro"/>
</dbReference>
<dbReference type="EMBL" id="NEDP02000216">
    <property type="protein sequence ID" value="OWF56317.1"/>
    <property type="molecule type" value="Genomic_DNA"/>
</dbReference>
<dbReference type="STRING" id="6573.A0A210R5G1"/>
<accession>A0A210R5G1</accession>
<dbReference type="SMART" id="SM00292">
    <property type="entry name" value="BRCT"/>
    <property type="match status" value="1"/>
</dbReference>
<dbReference type="CDD" id="cd17728">
    <property type="entry name" value="BRCT_TopBP1_rpt8"/>
    <property type="match status" value="1"/>
</dbReference>
<dbReference type="GO" id="GO:1990166">
    <property type="term" value="P:protein localization to site of double-strand break"/>
    <property type="evidence" value="ECO:0007669"/>
    <property type="project" value="TreeGrafter"/>
</dbReference>